<proteinExistence type="predicted"/>
<protein>
    <submittedName>
        <fullName evidence="1">Uncharacterized protein</fullName>
    </submittedName>
</protein>
<organism evidence="1">
    <name type="scientific">Ensete ventricosum</name>
    <name type="common">Abyssinian banana</name>
    <name type="synonym">Musa ensete</name>
    <dbReference type="NCBI Taxonomy" id="4639"/>
    <lineage>
        <taxon>Eukaryota</taxon>
        <taxon>Viridiplantae</taxon>
        <taxon>Streptophyta</taxon>
        <taxon>Embryophyta</taxon>
        <taxon>Tracheophyta</taxon>
        <taxon>Spermatophyta</taxon>
        <taxon>Magnoliopsida</taxon>
        <taxon>Liliopsida</taxon>
        <taxon>Zingiberales</taxon>
        <taxon>Musaceae</taxon>
        <taxon>Ensete</taxon>
    </lineage>
</organism>
<dbReference type="AlphaFoldDB" id="A0A445MJD8"/>
<dbReference type="EMBL" id="KV876214">
    <property type="protein sequence ID" value="RZR74365.1"/>
    <property type="molecule type" value="Genomic_DNA"/>
</dbReference>
<gene>
    <name evidence="1" type="ORF">BHM03_00035898</name>
</gene>
<name>A0A445MJD8_ENSVE</name>
<dbReference type="PANTHER" id="PTHR33972">
    <property type="entry name" value="EXPRESSED PROTEIN"/>
    <property type="match status" value="1"/>
</dbReference>
<dbReference type="PANTHER" id="PTHR33972:SF2">
    <property type="entry name" value="OS04G0606700 PROTEIN"/>
    <property type="match status" value="1"/>
</dbReference>
<accession>A0A445MJD8</accession>
<evidence type="ECO:0000313" key="1">
    <source>
        <dbReference type="EMBL" id="RZR74365.1"/>
    </source>
</evidence>
<sequence length="262" mass="29477">MSDSLENALGASTTCNLARHLPSSLVKTSTLFWNSAKDDLPELPRDSSSSASCRQVCPWLHLAPFFSCEALAWFRPRTHAGAQELALSARHCIKANLSKEPGPRFPRPRTPLGLRGLCSRSGRPQLIKVELHEEDFPPEIEVLGMRRLEDVIHAIVVRRSAPYWLPFLPGSSYWVPPPNCHRGVAEIVSRLANPMTEEEIMSFTTVRGWPSSAYFVEGNESLKNRCKRSMRNFSVVYSNSITSTMDYFQSQFRGCLESITSF</sequence>
<dbReference type="Proteomes" id="UP000290560">
    <property type="component" value="Unassembled WGS sequence"/>
</dbReference>
<reference evidence="1" key="1">
    <citation type="journal article" date="2018" name="Data Brief">
        <title>Genome sequence data from 17 accessions of Ensete ventricosum, a staple food crop for millions in Ethiopia.</title>
        <authorList>
            <person name="Yemataw Z."/>
            <person name="Muzemil S."/>
            <person name="Ambachew D."/>
            <person name="Tripathi L."/>
            <person name="Tesfaye K."/>
            <person name="Chala A."/>
            <person name="Farbos A."/>
            <person name="O'Neill P."/>
            <person name="Moore K."/>
            <person name="Grant M."/>
            <person name="Studholme D.J."/>
        </authorList>
    </citation>
    <scope>NUCLEOTIDE SEQUENCE [LARGE SCALE GENOMIC DNA]</scope>
    <source>
        <tissue evidence="1">Leaf</tissue>
    </source>
</reference>